<sequence length="423" mass="48994">MEEEWKSISVVGISDFAIKEKFKILKGRLKKWNSEVLGKVILEVEDNKVEINSIDTLLACCKEEQVEGLVASRNKATSNLWWKLESQERILVHKSSLRWRHDGDLNSAYFHNFLKDRRRRNFIESISLECGLFDSVREVKEEVRRHFFAKFMEPETSKPTLDGKGFKSLSDAENASLEKIEEVNLALLLKWKWRILTVNKAIWLDVLKVSNVSFRIGDGSSISFLSDCWVCDDPLKVFFPELYLSSSLKDAKVSEMGGLADGYWGASDMVIWKPEPEEGYLVKSGTSVLEKVRVTNDVDVALHKAFCSLWLTNSPFKVRTFIWRCLINRIPTKDQLVHRGILHFPHDLLCVICFQDDEELSHLFFNCRVAKVIWEKVVQWVGFEWVNKEFIWKSFLSSSGAEKFKVLKKGNSWIVWMAVVLNI</sequence>
<evidence type="ECO:0000259" key="1">
    <source>
        <dbReference type="Pfam" id="PF13966"/>
    </source>
</evidence>
<protein>
    <recommendedName>
        <fullName evidence="1">Reverse transcriptase zinc-binding domain-containing protein</fullName>
    </recommendedName>
</protein>
<comment type="caution">
    <text evidence="2">The sequence shown here is derived from an EMBL/GenBank/DDBJ whole genome shotgun (WGS) entry which is preliminary data.</text>
</comment>
<keyword evidence="3" id="KW-1185">Reference proteome</keyword>
<evidence type="ECO:0000313" key="2">
    <source>
        <dbReference type="EMBL" id="KAI5429383.1"/>
    </source>
</evidence>
<dbReference type="EMBL" id="JAMSHJ010000003">
    <property type="protein sequence ID" value="KAI5429383.1"/>
    <property type="molecule type" value="Genomic_DNA"/>
</dbReference>
<dbReference type="Proteomes" id="UP001058974">
    <property type="component" value="Chromosome 3"/>
</dbReference>
<feature type="domain" description="Reverse transcriptase zinc-binding" evidence="1">
    <location>
        <begin position="304"/>
        <end position="374"/>
    </location>
</feature>
<dbReference type="PANTHER" id="PTHR36617:SF16">
    <property type="entry name" value="OS04G0516500 PROTEIN"/>
    <property type="match status" value="1"/>
</dbReference>
<dbReference type="Gramene" id="Psat03G0411700-T1">
    <property type="protein sequence ID" value="KAI5429383.1"/>
    <property type="gene ID" value="KIW84_034117"/>
</dbReference>
<gene>
    <name evidence="2" type="ORF">KIW84_034117</name>
</gene>
<evidence type="ECO:0000313" key="3">
    <source>
        <dbReference type="Proteomes" id="UP001058974"/>
    </source>
</evidence>
<proteinExistence type="predicted"/>
<reference evidence="2 3" key="1">
    <citation type="journal article" date="2022" name="Nat. Genet.">
        <title>Improved pea reference genome and pan-genome highlight genomic features and evolutionary characteristics.</title>
        <authorList>
            <person name="Yang T."/>
            <person name="Liu R."/>
            <person name="Luo Y."/>
            <person name="Hu S."/>
            <person name="Wang D."/>
            <person name="Wang C."/>
            <person name="Pandey M.K."/>
            <person name="Ge S."/>
            <person name="Xu Q."/>
            <person name="Li N."/>
            <person name="Li G."/>
            <person name="Huang Y."/>
            <person name="Saxena R.K."/>
            <person name="Ji Y."/>
            <person name="Li M."/>
            <person name="Yan X."/>
            <person name="He Y."/>
            <person name="Liu Y."/>
            <person name="Wang X."/>
            <person name="Xiang C."/>
            <person name="Varshney R.K."/>
            <person name="Ding H."/>
            <person name="Gao S."/>
            <person name="Zong X."/>
        </authorList>
    </citation>
    <scope>NUCLEOTIDE SEQUENCE [LARGE SCALE GENOMIC DNA]</scope>
    <source>
        <strain evidence="2 3">cv. Zhongwan 6</strain>
    </source>
</reference>
<organism evidence="2 3">
    <name type="scientific">Pisum sativum</name>
    <name type="common">Garden pea</name>
    <name type="synonym">Lathyrus oleraceus</name>
    <dbReference type="NCBI Taxonomy" id="3888"/>
    <lineage>
        <taxon>Eukaryota</taxon>
        <taxon>Viridiplantae</taxon>
        <taxon>Streptophyta</taxon>
        <taxon>Embryophyta</taxon>
        <taxon>Tracheophyta</taxon>
        <taxon>Spermatophyta</taxon>
        <taxon>Magnoliopsida</taxon>
        <taxon>eudicotyledons</taxon>
        <taxon>Gunneridae</taxon>
        <taxon>Pentapetalae</taxon>
        <taxon>rosids</taxon>
        <taxon>fabids</taxon>
        <taxon>Fabales</taxon>
        <taxon>Fabaceae</taxon>
        <taxon>Papilionoideae</taxon>
        <taxon>50 kb inversion clade</taxon>
        <taxon>NPAAA clade</taxon>
        <taxon>Hologalegina</taxon>
        <taxon>IRL clade</taxon>
        <taxon>Fabeae</taxon>
        <taxon>Lathyrus</taxon>
    </lineage>
</organism>
<dbReference type="AlphaFoldDB" id="A0A9D5B0T7"/>
<dbReference type="InterPro" id="IPR026960">
    <property type="entry name" value="RVT-Znf"/>
</dbReference>
<dbReference type="Pfam" id="PF13966">
    <property type="entry name" value="zf-RVT"/>
    <property type="match status" value="1"/>
</dbReference>
<accession>A0A9D5B0T7</accession>
<dbReference type="PANTHER" id="PTHR36617">
    <property type="entry name" value="PROTEIN, PUTATIVE-RELATED"/>
    <property type="match status" value="1"/>
</dbReference>
<name>A0A9D5B0T7_PEA</name>